<dbReference type="InterPro" id="IPR002433">
    <property type="entry name" value="Orn_de-COase"/>
</dbReference>
<dbReference type="EC" id="4.1.1.17" evidence="3"/>
<name>L5LBS8_MYODS</name>
<evidence type="ECO:0000256" key="3">
    <source>
        <dbReference type="ARBA" id="ARBA00034138"/>
    </source>
</evidence>
<dbReference type="InterPro" id="IPR009006">
    <property type="entry name" value="Ala_racemase/Decarboxylase_C"/>
</dbReference>
<dbReference type="SUPFAM" id="SSF50621">
    <property type="entry name" value="Alanine racemase C-terminal domain-like"/>
    <property type="match status" value="1"/>
</dbReference>
<keyword evidence="1" id="KW-0210">Decarboxylase</keyword>
<sequence length="103" mass="11880">MYYVNNGVYWSFNCILYNHVHVKPLLQKRPKPDDKYYSSSIWGPTCDGLDRIVERCGLPEMHVGDWMLFENMGAYTLAAASTFNGFQRPTIYYVMSGPTRLGN</sequence>
<dbReference type="Gene3D" id="2.40.37.10">
    <property type="entry name" value="Lyase, Ornithine Decarboxylase, Chain A, domain 1"/>
    <property type="match status" value="1"/>
</dbReference>
<dbReference type="PANTHER" id="PTHR11482">
    <property type="entry name" value="ARGININE/DIAMINOPIMELATE/ORNITHINE DECARBOXYLASE"/>
    <property type="match status" value="1"/>
</dbReference>
<comment type="catalytic activity">
    <reaction evidence="4">
        <text>L-ornithine + H(+) = putrescine + CO2</text>
        <dbReference type="Rhea" id="RHEA:22964"/>
        <dbReference type="ChEBI" id="CHEBI:15378"/>
        <dbReference type="ChEBI" id="CHEBI:16526"/>
        <dbReference type="ChEBI" id="CHEBI:46911"/>
        <dbReference type="ChEBI" id="CHEBI:326268"/>
        <dbReference type="EC" id="4.1.1.17"/>
    </reaction>
</comment>
<dbReference type="GO" id="GO:0004586">
    <property type="term" value="F:ornithine decarboxylase activity"/>
    <property type="evidence" value="ECO:0007669"/>
    <property type="project" value="UniProtKB-EC"/>
</dbReference>
<gene>
    <name evidence="6" type="ORF">MDA_GLEAN10003459</name>
</gene>
<evidence type="ECO:0000256" key="4">
    <source>
        <dbReference type="ARBA" id="ARBA00049127"/>
    </source>
</evidence>
<protein>
    <recommendedName>
        <fullName evidence="3">ornithine decarboxylase</fullName>
        <ecNumber evidence="3">4.1.1.17</ecNumber>
    </recommendedName>
</protein>
<dbReference type="EMBL" id="KB113354">
    <property type="protein sequence ID" value="ELK23647.1"/>
    <property type="molecule type" value="Genomic_DNA"/>
</dbReference>
<evidence type="ECO:0000256" key="2">
    <source>
        <dbReference type="ARBA" id="ARBA00034115"/>
    </source>
</evidence>
<organism evidence="6 7">
    <name type="scientific">Myotis davidii</name>
    <name type="common">David's myotis</name>
    <dbReference type="NCBI Taxonomy" id="225400"/>
    <lineage>
        <taxon>Eukaryota</taxon>
        <taxon>Metazoa</taxon>
        <taxon>Chordata</taxon>
        <taxon>Craniata</taxon>
        <taxon>Vertebrata</taxon>
        <taxon>Euteleostomi</taxon>
        <taxon>Mammalia</taxon>
        <taxon>Eutheria</taxon>
        <taxon>Laurasiatheria</taxon>
        <taxon>Chiroptera</taxon>
        <taxon>Yangochiroptera</taxon>
        <taxon>Vespertilionidae</taxon>
        <taxon>Myotis</taxon>
    </lineage>
</organism>
<dbReference type="AlphaFoldDB" id="L5LBS8"/>
<accession>L5LBS8</accession>
<keyword evidence="7" id="KW-1185">Reference proteome</keyword>
<evidence type="ECO:0000313" key="6">
    <source>
        <dbReference type="EMBL" id="ELK23647.1"/>
    </source>
</evidence>
<comment type="pathway">
    <text evidence="2">Amine and polyamine biosynthesis; putrescine biosynthesis via L-ornithine pathway; putrescine from L-ornithine: step 1/1.</text>
</comment>
<evidence type="ECO:0000256" key="1">
    <source>
        <dbReference type="ARBA" id="ARBA00022793"/>
    </source>
</evidence>
<dbReference type="Pfam" id="PF00278">
    <property type="entry name" value="Orn_DAP_Arg_deC"/>
    <property type="match status" value="1"/>
</dbReference>
<evidence type="ECO:0000259" key="5">
    <source>
        <dbReference type="Pfam" id="PF00278"/>
    </source>
</evidence>
<proteinExistence type="predicted"/>
<dbReference type="PRINTS" id="PR01182">
    <property type="entry name" value="ORNDCRBXLASE"/>
</dbReference>
<dbReference type="GO" id="GO:0005737">
    <property type="term" value="C:cytoplasm"/>
    <property type="evidence" value="ECO:0007669"/>
    <property type="project" value="TreeGrafter"/>
</dbReference>
<reference evidence="6" key="1">
    <citation type="journal article" date="2012" name="Science">
        <title>Comparative analysis of bat genomes provides insight into the evolution of flight and immunity.</title>
        <authorList>
            <person name="Zhang G."/>
            <person name="Cowled C."/>
            <person name="Wang L."/>
        </authorList>
    </citation>
    <scope>NUCLEOTIDE SEQUENCE</scope>
    <source>
        <tissue evidence="6">Spleen</tissue>
    </source>
</reference>
<evidence type="ECO:0000313" key="7">
    <source>
        <dbReference type="Proteomes" id="UP000010556"/>
    </source>
</evidence>
<dbReference type="PANTHER" id="PTHR11482:SF42">
    <property type="entry name" value="ORNITHINE DECARBOXYLASE"/>
    <property type="match status" value="1"/>
</dbReference>
<dbReference type="Proteomes" id="UP000010556">
    <property type="component" value="Unassembled WGS sequence"/>
</dbReference>
<feature type="domain" description="Orn/DAP/Arg decarboxylase 2 C-terminal" evidence="5">
    <location>
        <begin position="1"/>
        <end position="73"/>
    </location>
</feature>
<keyword evidence="1" id="KW-0456">Lyase</keyword>
<dbReference type="FunFam" id="2.40.37.10:FF:000005">
    <property type="entry name" value="Ornithine decarboxylase"/>
    <property type="match status" value="1"/>
</dbReference>
<dbReference type="InterPro" id="IPR022643">
    <property type="entry name" value="De-COase2_C"/>
</dbReference>
<dbReference type="GO" id="GO:0033387">
    <property type="term" value="P:putrescine biosynthetic process from arginine, via ornithine"/>
    <property type="evidence" value="ECO:0007669"/>
    <property type="project" value="TreeGrafter"/>
</dbReference>